<evidence type="ECO:0000313" key="2">
    <source>
        <dbReference type="EMBL" id="KTR27099.1"/>
    </source>
</evidence>
<keyword evidence="1" id="KW-0812">Transmembrane</keyword>
<comment type="caution">
    <text evidence="2">The sequence shown here is derived from an EMBL/GenBank/DDBJ whole genome shotgun (WGS) entry which is preliminary data.</text>
</comment>
<dbReference type="EMBL" id="LDQV01000018">
    <property type="protein sequence ID" value="KTR27099.1"/>
    <property type="molecule type" value="Genomic_DNA"/>
</dbReference>
<name>A0AAW3MFR2_9BACL</name>
<evidence type="ECO:0000313" key="3">
    <source>
        <dbReference type="Proteomes" id="UP000072605"/>
    </source>
</evidence>
<reference evidence="2 3" key="1">
    <citation type="journal article" date="2016" name="Front. Microbiol.">
        <title>Genomic Resource of Rice Seed Associated Bacteria.</title>
        <authorList>
            <person name="Midha S."/>
            <person name="Bansal K."/>
            <person name="Sharma S."/>
            <person name="Kumar N."/>
            <person name="Patil P.P."/>
            <person name="Chaudhry V."/>
            <person name="Patil P.B."/>
        </authorList>
    </citation>
    <scope>NUCLEOTIDE SEQUENCE [LARGE SCALE GENOMIC DNA]</scope>
    <source>
        <strain evidence="2 3">RSA11</strain>
    </source>
</reference>
<accession>A0AAW3MFR2</accession>
<organism evidence="2 3">
    <name type="scientific">Exiguobacterium indicum</name>
    <dbReference type="NCBI Taxonomy" id="296995"/>
    <lineage>
        <taxon>Bacteria</taxon>
        <taxon>Bacillati</taxon>
        <taxon>Bacillota</taxon>
        <taxon>Bacilli</taxon>
        <taxon>Bacillales</taxon>
        <taxon>Bacillales Family XII. Incertae Sedis</taxon>
        <taxon>Exiguobacterium</taxon>
    </lineage>
</organism>
<gene>
    <name evidence="2" type="ORF">RSA11_07400</name>
</gene>
<protein>
    <submittedName>
        <fullName evidence="2">Uncharacterized protein</fullName>
    </submittedName>
</protein>
<dbReference type="AlphaFoldDB" id="A0AAW3MFR2"/>
<dbReference type="RefSeq" id="WP_058713523.1">
    <property type="nucleotide sequence ID" value="NZ_LDQV01000018.1"/>
</dbReference>
<feature type="transmembrane region" description="Helical" evidence="1">
    <location>
        <begin position="59"/>
        <end position="84"/>
    </location>
</feature>
<proteinExistence type="predicted"/>
<keyword evidence="1" id="KW-1133">Transmembrane helix</keyword>
<evidence type="ECO:0000256" key="1">
    <source>
        <dbReference type="SAM" id="Phobius"/>
    </source>
</evidence>
<dbReference type="Proteomes" id="UP000072605">
    <property type="component" value="Unassembled WGS sequence"/>
</dbReference>
<keyword evidence="1" id="KW-0472">Membrane</keyword>
<sequence length="93" mass="11065">MRKDFRLWLLLLSLAVCLFNAFGYDDKNILLFLTSPVFWLLESRSFLGTWLDSFHVPLFLIYILTLISWFLIGLLIDVILSVLFRRSSRRIHD</sequence>